<proteinExistence type="predicted"/>
<sequence>MSDSPKPETDQLPPRIPVVHNAAVAGAILAPLAMMLPPRKVDIRFFVLVGAFSLSTNQLAYEYTGQSIYSRFGSRVSGVFGDGLPEGAKRTQQLLKEQRERDSAGKKTNEKDSNIVKDIWMGGEGENWREKRAAEHQQAFDEGKGLSDLIFEQVAEVWRGTGSSSKKSDDNSTESKKD</sequence>
<reference evidence="2 3" key="1">
    <citation type="journal article" date="2015" name="Genome Announc.">
        <title>Draft Genome Sequence and Gene Annotation of the Entomopathogenic Fungus Verticillium hemipterigenum.</title>
        <authorList>
            <person name="Horn F."/>
            <person name="Habel A."/>
            <person name="Scharf D.H."/>
            <person name="Dworschak J."/>
            <person name="Brakhage A.A."/>
            <person name="Guthke R."/>
            <person name="Hertweck C."/>
            <person name="Linde J."/>
        </authorList>
    </citation>
    <scope>NUCLEOTIDE SEQUENCE [LARGE SCALE GENOMIC DNA]</scope>
</reference>
<organism evidence="2 3">
    <name type="scientific">[Torrubiella] hemipterigena</name>
    <dbReference type="NCBI Taxonomy" id="1531966"/>
    <lineage>
        <taxon>Eukaryota</taxon>
        <taxon>Fungi</taxon>
        <taxon>Dikarya</taxon>
        <taxon>Ascomycota</taxon>
        <taxon>Pezizomycotina</taxon>
        <taxon>Sordariomycetes</taxon>
        <taxon>Hypocreomycetidae</taxon>
        <taxon>Hypocreales</taxon>
        <taxon>Clavicipitaceae</taxon>
        <taxon>Clavicipitaceae incertae sedis</taxon>
        <taxon>'Torrubiella' clade</taxon>
    </lineage>
</organism>
<evidence type="ECO:0000313" key="3">
    <source>
        <dbReference type="Proteomes" id="UP000039046"/>
    </source>
</evidence>
<dbReference type="EMBL" id="CDHN01000001">
    <property type="protein sequence ID" value="CEJ81017.1"/>
    <property type="molecule type" value="Genomic_DNA"/>
</dbReference>
<accession>A0A0A1T417</accession>
<keyword evidence="3" id="KW-1185">Reference proteome</keyword>
<dbReference type="OrthoDB" id="5411041at2759"/>
<dbReference type="HOGENOM" id="CLU_090064_0_0_1"/>
<name>A0A0A1T417_9HYPO</name>
<evidence type="ECO:0000313" key="2">
    <source>
        <dbReference type="EMBL" id="CEJ81017.1"/>
    </source>
</evidence>
<protein>
    <recommendedName>
        <fullName evidence="4">Rhomboid family membrane protein</fullName>
    </recommendedName>
</protein>
<feature type="region of interest" description="Disordered" evidence="1">
    <location>
        <begin position="159"/>
        <end position="178"/>
    </location>
</feature>
<gene>
    <name evidence="2" type="ORF">VHEMI01170</name>
</gene>
<feature type="compositionally biased region" description="Basic and acidic residues" evidence="1">
    <location>
        <begin position="166"/>
        <end position="178"/>
    </location>
</feature>
<evidence type="ECO:0000256" key="1">
    <source>
        <dbReference type="SAM" id="MobiDB-lite"/>
    </source>
</evidence>
<evidence type="ECO:0008006" key="4">
    <source>
        <dbReference type="Google" id="ProtNLM"/>
    </source>
</evidence>
<dbReference type="Proteomes" id="UP000039046">
    <property type="component" value="Unassembled WGS sequence"/>
</dbReference>
<dbReference type="AlphaFoldDB" id="A0A0A1T417"/>